<dbReference type="InterPro" id="IPR041613">
    <property type="entry name" value="Pept_S41_N"/>
</dbReference>
<dbReference type="GO" id="GO:0007165">
    <property type="term" value="P:signal transduction"/>
    <property type="evidence" value="ECO:0007669"/>
    <property type="project" value="TreeGrafter"/>
</dbReference>
<dbReference type="EMBL" id="MSCL01000001">
    <property type="protein sequence ID" value="PQJ74447.1"/>
    <property type="molecule type" value="Genomic_DNA"/>
</dbReference>
<evidence type="ECO:0000313" key="3">
    <source>
        <dbReference type="Proteomes" id="UP000237608"/>
    </source>
</evidence>
<dbReference type="Gene3D" id="3.90.226.10">
    <property type="entry name" value="2-enoyl-CoA Hydratase, Chain A, domain 1"/>
    <property type="match status" value="1"/>
</dbReference>
<dbReference type="Proteomes" id="UP000237608">
    <property type="component" value="Unassembled WGS sequence"/>
</dbReference>
<dbReference type="InterPro" id="IPR029045">
    <property type="entry name" value="ClpP/crotonase-like_dom_sf"/>
</dbReference>
<gene>
    <name evidence="2" type="ORF">BTO13_03810</name>
</gene>
<feature type="domain" description="Tail specific protease" evidence="1">
    <location>
        <begin position="193"/>
        <end position="403"/>
    </location>
</feature>
<dbReference type="GO" id="GO:0030288">
    <property type="term" value="C:outer membrane-bounded periplasmic space"/>
    <property type="evidence" value="ECO:0007669"/>
    <property type="project" value="TreeGrafter"/>
</dbReference>
<dbReference type="CDD" id="cd07561">
    <property type="entry name" value="Peptidase_S41_CPP_like"/>
    <property type="match status" value="1"/>
</dbReference>
<dbReference type="SUPFAM" id="SSF50156">
    <property type="entry name" value="PDZ domain-like"/>
    <property type="match status" value="1"/>
</dbReference>
<dbReference type="OrthoDB" id="7168509at2"/>
<dbReference type="PROSITE" id="PS51257">
    <property type="entry name" value="PROKAR_LIPOPROTEIN"/>
    <property type="match status" value="1"/>
</dbReference>
<dbReference type="Pfam" id="PF18294">
    <property type="entry name" value="Pept_S41_N"/>
    <property type="match status" value="1"/>
</dbReference>
<dbReference type="Gene3D" id="2.30.42.10">
    <property type="match status" value="1"/>
</dbReference>
<dbReference type="AlphaFoldDB" id="A0A2S7WA36"/>
<dbReference type="SMART" id="SM00245">
    <property type="entry name" value="TSPc"/>
    <property type="match status" value="1"/>
</dbReference>
<dbReference type="GO" id="GO:0004175">
    <property type="term" value="F:endopeptidase activity"/>
    <property type="evidence" value="ECO:0007669"/>
    <property type="project" value="TreeGrafter"/>
</dbReference>
<dbReference type="Pfam" id="PF03572">
    <property type="entry name" value="Peptidase_S41"/>
    <property type="match status" value="1"/>
</dbReference>
<dbReference type="SUPFAM" id="SSF52096">
    <property type="entry name" value="ClpP/crotonase"/>
    <property type="match status" value="1"/>
</dbReference>
<dbReference type="GO" id="GO:0006508">
    <property type="term" value="P:proteolysis"/>
    <property type="evidence" value="ECO:0007669"/>
    <property type="project" value="InterPro"/>
</dbReference>
<sequence>MKNFTSSLLFSVVIFLVSCEKNDGIGLDPTTADEINHFIWKGMNTYYLWQEDVPVLADNRFGNLGELYAYFRGFSSPESVFESLRFQPELTDRFSVIVDDYVALENSFQGITLNSGMEFGLVRYVNSNTNIFCYVRYVLPNSDAATKGIQRGMIFTTVNGTQLTDTNFGNLLFNDSPNYTIGFANYNNGNPTSNGISISLNKAQLQENPVAISKIITEGTKKIGYLLYNQFSSSFDGQLNAAFANFKTQNIDELIVDLRYNGGGSVQTATYLGSMITGQFNGQLYSKEIWNSRVMNALPASRFVNNFTNQIRNVDSNGNVTLNESINSLGMTKVYFIVSSSTASASELVINSLSAYIDVYLVGRKTVGKQVGSITLYDSENLLRNGKNLNNKHAYAIQPIVLEISNKDNQNHPEGFTPGTSLPGIELAENFGNLGVLGERSDPLLDRTITYILTGAKSSFDLKIQPFQDEIFNSKLASPTSNNMYVELK</sequence>
<dbReference type="Gene3D" id="3.30.750.170">
    <property type="match status" value="1"/>
</dbReference>
<dbReference type="InterPro" id="IPR005151">
    <property type="entry name" value="Tail-specific_protease"/>
</dbReference>
<organism evidence="2 3">
    <name type="scientific">Polaribacter gangjinensis</name>
    <dbReference type="NCBI Taxonomy" id="574710"/>
    <lineage>
        <taxon>Bacteria</taxon>
        <taxon>Pseudomonadati</taxon>
        <taxon>Bacteroidota</taxon>
        <taxon>Flavobacteriia</taxon>
        <taxon>Flavobacteriales</taxon>
        <taxon>Flavobacteriaceae</taxon>
    </lineage>
</organism>
<name>A0A2S7WA36_9FLAO</name>
<proteinExistence type="predicted"/>
<accession>A0A2S7WA36</accession>
<comment type="caution">
    <text evidence="2">The sequence shown here is derived from an EMBL/GenBank/DDBJ whole genome shotgun (WGS) entry which is preliminary data.</text>
</comment>
<protein>
    <submittedName>
        <fullName evidence="2">Peptidase S41</fullName>
    </submittedName>
</protein>
<keyword evidence="3" id="KW-1185">Reference proteome</keyword>
<evidence type="ECO:0000259" key="1">
    <source>
        <dbReference type="SMART" id="SM00245"/>
    </source>
</evidence>
<dbReference type="RefSeq" id="WP_105045595.1">
    <property type="nucleotide sequence ID" value="NZ_CP150662.1"/>
</dbReference>
<evidence type="ECO:0000313" key="2">
    <source>
        <dbReference type="EMBL" id="PQJ74447.1"/>
    </source>
</evidence>
<reference evidence="2 3" key="1">
    <citation type="submission" date="2016-12" db="EMBL/GenBank/DDBJ databases">
        <title>Trade-off between light-utilization and light-protection in marine flavobacteria.</title>
        <authorList>
            <person name="Kumagai Y."/>
            <person name="Yoshizawa S."/>
            <person name="Kogure K."/>
            <person name="Iwasaki W."/>
        </authorList>
    </citation>
    <scope>NUCLEOTIDE SEQUENCE [LARGE SCALE GENOMIC DNA]</scope>
    <source>
        <strain evidence="2 3">KCTC 22729</strain>
    </source>
</reference>
<dbReference type="PANTHER" id="PTHR32060:SF30">
    <property type="entry name" value="CARBOXY-TERMINAL PROCESSING PROTEASE CTPA"/>
    <property type="match status" value="1"/>
</dbReference>
<dbReference type="InterPro" id="IPR036034">
    <property type="entry name" value="PDZ_sf"/>
</dbReference>
<dbReference type="GO" id="GO:0008236">
    <property type="term" value="F:serine-type peptidase activity"/>
    <property type="evidence" value="ECO:0007669"/>
    <property type="project" value="InterPro"/>
</dbReference>
<dbReference type="PANTHER" id="PTHR32060">
    <property type="entry name" value="TAIL-SPECIFIC PROTEASE"/>
    <property type="match status" value="1"/>
</dbReference>